<evidence type="ECO:0000256" key="11">
    <source>
        <dbReference type="SAM" id="Phobius"/>
    </source>
</evidence>
<dbReference type="Pfam" id="PF07885">
    <property type="entry name" value="Ion_trans_2"/>
    <property type="match status" value="1"/>
</dbReference>
<dbReference type="RefSeq" id="WP_106311124.1">
    <property type="nucleotide sequence ID" value="NZ_PVWO01000470.1"/>
</dbReference>
<dbReference type="SUPFAM" id="SSF81296">
    <property type="entry name" value="E set domains"/>
    <property type="match status" value="1"/>
</dbReference>
<dbReference type="Pfam" id="PF17655">
    <property type="entry name" value="IRK_C"/>
    <property type="match status" value="1"/>
</dbReference>
<keyword evidence="6" id="KW-0630">Potassium</keyword>
<keyword evidence="9 11" id="KW-0472">Membrane</keyword>
<dbReference type="GO" id="GO:0005242">
    <property type="term" value="F:inward rectifier potassium channel activity"/>
    <property type="evidence" value="ECO:0007669"/>
    <property type="project" value="InterPro"/>
</dbReference>
<dbReference type="GO" id="GO:0005886">
    <property type="term" value="C:plasma membrane"/>
    <property type="evidence" value="ECO:0007669"/>
    <property type="project" value="TreeGrafter"/>
</dbReference>
<dbReference type="InterPro" id="IPR041647">
    <property type="entry name" value="IRK_C"/>
</dbReference>
<keyword evidence="7 11" id="KW-1133">Transmembrane helix</keyword>
<evidence type="ECO:0000256" key="7">
    <source>
        <dbReference type="ARBA" id="ARBA00022989"/>
    </source>
</evidence>
<keyword evidence="15" id="KW-1185">Reference proteome</keyword>
<evidence type="ECO:0000256" key="4">
    <source>
        <dbReference type="ARBA" id="ARBA00022692"/>
    </source>
</evidence>
<dbReference type="Proteomes" id="UP000238937">
    <property type="component" value="Unassembled WGS sequence"/>
</dbReference>
<evidence type="ECO:0000256" key="2">
    <source>
        <dbReference type="ARBA" id="ARBA00022448"/>
    </source>
</evidence>
<dbReference type="InterPro" id="IPR016449">
    <property type="entry name" value="K_chnl_inward-rec_Kir"/>
</dbReference>
<dbReference type="AlphaFoldDB" id="A0A2T1FPK1"/>
<evidence type="ECO:0000259" key="13">
    <source>
        <dbReference type="Pfam" id="PF17655"/>
    </source>
</evidence>
<comment type="caution">
    <text evidence="14">The sequence shown here is derived from an EMBL/GenBank/DDBJ whole genome shotgun (WGS) entry which is preliminary data.</text>
</comment>
<dbReference type="EMBL" id="PVWO01000470">
    <property type="protein sequence ID" value="PSB46896.1"/>
    <property type="molecule type" value="Genomic_DNA"/>
</dbReference>
<name>A0A2T1FPK1_9CYAN</name>
<dbReference type="InterPro" id="IPR013099">
    <property type="entry name" value="K_chnl_dom"/>
</dbReference>
<gene>
    <name evidence="14" type="ORF">C7B77_24595</name>
</gene>
<dbReference type="InterPro" id="IPR014756">
    <property type="entry name" value="Ig_E-set"/>
</dbReference>
<dbReference type="OrthoDB" id="9799090at2"/>
<dbReference type="PANTHER" id="PTHR11767:SF102">
    <property type="entry name" value="INWARDLY RECTIFYING POTASSIUM CHANNEL 1, ISOFORM F"/>
    <property type="match status" value="1"/>
</dbReference>
<accession>A0A2T1FPK1</accession>
<dbReference type="PANTHER" id="PTHR11767">
    <property type="entry name" value="INWARD RECTIFIER POTASSIUM CHANNEL"/>
    <property type="match status" value="1"/>
</dbReference>
<keyword evidence="3" id="KW-0633">Potassium transport</keyword>
<organism evidence="14 15">
    <name type="scientific">Chamaesiphon polymorphus CCALA 037</name>
    <dbReference type="NCBI Taxonomy" id="2107692"/>
    <lineage>
        <taxon>Bacteria</taxon>
        <taxon>Bacillati</taxon>
        <taxon>Cyanobacteriota</taxon>
        <taxon>Cyanophyceae</taxon>
        <taxon>Gomontiellales</taxon>
        <taxon>Chamaesiphonaceae</taxon>
        <taxon>Chamaesiphon</taxon>
    </lineage>
</organism>
<reference evidence="14 15" key="1">
    <citation type="submission" date="2018-03" db="EMBL/GenBank/DDBJ databases">
        <title>The ancient ancestry and fast evolution of plastids.</title>
        <authorList>
            <person name="Moore K.R."/>
            <person name="Magnabosco C."/>
            <person name="Momper L."/>
            <person name="Gold D.A."/>
            <person name="Bosak T."/>
            <person name="Fournier G.P."/>
        </authorList>
    </citation>
    <scope>NUCLEOTIDE SEQUENCE [LARGE SCALE GENOMIC DNA]</scope>
    <source>
        <strain evidence="14 15">CCALA 037</strain>
    </source>
</reference>
<keyword evidence="2" id="KW-0813">Transport</keyword>
<dbReference type="Gene3D" id="1.10.287.70">
    <property type="match status" value="1"/>
</dbReference>
<feature type="domain" description="Potassium channel" evidence="12">
    <location>
        <begin position="68"/>
        <end position="131"/>
    </location>
</feature>
<evidence type="ECO:0000256" key="10">
    <source>
        <dbReference type="ARBA" id="ARBA00023303"/>
    </source>
</evidence>
<evidence type="ECO:0000313" key="14">
    <source>
        <dbReference type="EMBL" id="PSB46896.1"/>
    </source>
</evidence>
<evidence type="ECO:0000259" key="12">
    <source>
        <dbReference type="Pfam" id="PF07885"/>
    </source>
</evidence>
<dbReference type="Gene3D" id="2.60.40.1400">
    <property type="entry name" value="G protein-activated inward rectifier potassium channel 1"/>
    <property type="match status" value="1"/>
</dbReference>
<feature type="transmembrane region" description="Helical" evidence="11">
    <location>
        <begin position="81"/>
        <end position="100"/>
    </location>
</feature>
<dbReference type="GO" id="GO:0034765">
    <property type="term" value="P:regulation of monoatomic ion transmembrane transport"/>
    <property type="evidence" value="ECO:0007669"/>
    <property type="project" value="TreeGrafter"/>
</dbReference>
<dbReference type="GO" id="GO:1990573">
    <property type="term" value="P:potassium ion import across plasma membrane"/>
    <property type="evidence" value="ECO:0007669"/>
    <property type="project" value="TreeGrafter"/>
</dbReference>
<dbReference type="GO" id="GO:0034702">
    <property type="term" value="C:monoatomic ion channel complex"/>
    <property type="evidence" value="ECO:0007669"/>
    <property type="project" value="UniProtKB-KW"/>
</dbReference>
<proteinExistence type="predicted"/>
<evidence type="ECO:0000256" key="3">
    <source>
        <dbReference type="ARBA" id="ARBA00022538"/>
    </source>
</evidence>
<evidence type="ECO:0000313" key="15">
    <source>
        <dbReference type="Proteomes" id="UP000238937"/>
    </source>
</evidence>
<evidence type="ECO:0000256" key="9">
    <source>
        <dbReference type="ARBA" id="ARBA00023136"/>
    </source>
</evidence>
<feature type="transmembrane region" description="Helical" evidence="11">
    <location>
        <begin position="44"/>
        <end position="69"/>
    </location>
</feature>
<keyword evidence="8" id="KW-0406">Ion transport</keyword>
<dbReference type="PRINTS" id="PR01320">
    <property type="entry name" value="KIRCHANNEL"/>
</dbReference>
<keyword evidence="10 14" id="KW-0407">Ion channel</keyword>
<sequence length="305" mass="34939">MKNRFRRHRTVRIENQDGRLVIHGMGNWYHLWRDPYHLLLTVPWLGFAGIVSIAYLSINTLFALAYLAGGDCLHGARPGSFSDAFFFSVQTLASIGYGAIHPKTFYANSIVTIESIASLLLIAVVTGISFARFSRPVAKVLFSKFIIITTHNQQQTLMFRVANERHNFILESTAQVYLIMDEVTAEGDFMRRIQELKLVRHRTPSLILTWTIAHQIDPDSPLYGLTAFDLQQRHAAISILIDGVDETVAYKITARHSYNAAEIIFDRQFEDIILKSENGDRYFDYSRFHQLRSIEEIEERDVGLL</sequence>
<feature type="domain" description="Inward rectifier potassium channel C-terminal" evidence="13">
    <location>
        <begin position="140"/>
        <end position="295"/>
    </location>
</feature>
<evidence type="ECO:0000256" key="8">
    <source>
        <dbReference type="ARBA" id="ARBA00023065"/>
    </source>
</evidence>
<evidence type="ECO:0000256" key="6">
    <source>
        <dbReference type="ARBA" id="ARBA00022958"/>
    </source>
</evidence>
<keyword evidence="5" id="KW-0851">Voltage-gated channel</keyword>
<evidence type="ECO:0000256" key="5">
    <source>
        <dbReference type="ARBA" id="ARBA00022882"/>
    </source>
</evidence>
<comment type="subcellular location">
    <subcellularLocation>
        <location evidence="1">Membrane</location>
        <topology evidence="1">Multi-pass membrane protein</topology>
    </subcellularLocation>
</comment>
<feature type="transmembrane region" description="Helical" evidence="11">
    <location>
        <begin position="106"/>
        <end position="131"/>
    </location>
</feature>
<evidence type="ECO:0000256" key="1">
    <source>
        <dbReference type="ARBA" id="ARBA00004141"/>
    </source>
</evidence>
<dbReference type="SUPFAM" id="SSF81324">
    <property type="entry name" value="Voltage-gated potassium channels"/>
    <property type="match status" value="1"/>
</dbReference>
<keyword evidence="4 11" id="KW-0812">Transmembrane</keyword>
<dbReference type="InterPro" id="IPR013518">
    <property type="entry name" value="K_chnl_inward-rec_Kir_cyto"/>
</dbReference>
<protein>
    <submittedName>
        <fullName evidence="14">ATP-sensitive inward rectifier potassium channel 10</fullName>
    </submittedName>
</protein>